<dbReference type="GO" id="GO:0008270">
    <property type="term" value="F:zinc ion binding"/>
    <property type="evidence" value="ECO:0007669"/>
    <property type="project" value="InterPro"/>
</dbReference>
<keyword evidence="5" id="KW-1185">Reference proteome</keyword>
<reference evidence="4 5" key="1">
    <citation type="journal article" date="2024" name="BMC Genomics">
        <title>De novo assembly and annotation of Popillia japonica's genome with initial clues to its potential as an invasive pest.</title>
        <authorList>
            <person name="Cucini C."/>
            <person name="Boschi S."/>
            <person name="Funari R."/>
            <person name="Cardaioli E."/>
            <person name="Iannotti N."/>
            <person name="Marturano G."/>
            <person name="Paoli F."/>
            <person name="Bruttini M."/>
            <person name="Carapelli A."/>
            <person name="Frati F."/>
            <person name="Nardi F."/>
        </authorList>
    </citation>
    <scope>NUCLEOTIDE SEQUENCE [LARGE SCALE GENOMIC DNA]</scope>
    <source>
        <strain evidence="4">DMR45628</strain>
    </source>
</reference>
<feature type="region of interest" description="Disordered" evidence="2">
    <location>
        <begin position="15"/>
        <end position="57"/>
    </location>
</feature>
<dbReference type="GO" id="GO:0003676">
    <property type="term" value="F:nucleic acid binding"/>
    <property type="evidence" value="ECO:0007669"/>
    <property type="project" value="InterPro"/>
</dbReference>
<dbReference type="SMART" id="SM00343">
    <property type="entry name" value="ZnF_C2HC"/>
    <property type="match status" value="4"/>
</dbReference>
<name>A0AAW1MCM7_POPJA</name>
<organism evidence="4 5">
    <name type="scientific">Popillia japonica</name>
    <name type="common">Japanese beetle</name>
    <dbReference type="NCBI Taxonomy" id="7064"/>
    <lineage>
        <taxon>Eukaryota</taxon>
        <taxon>Metazoa</taxon>
        <taxon>Ecdysozoa</taxon>
        <taxon>Arthropoda</taxon>
        <taxon>Hexapoda</taxon>
        <taxon>Insecta</taxon>
        <taxon>Pterygota</taxon>
        <taxon>Neoptera</taxon>
        <taxon>Endopterygota</taxon>
        <taxon>Coleoptera</taxon>
        <taxon>Polyphaga</taxon>
        <taxon>Scarabaeiformia</taxon>
        <taxon>Scarabaeidae</taxon>
        <taxon>Rutelinae</taxon>
        <taxon>Popillia</taxon>
    </lineage>
</organism>
<feature type="domain" description="CCHC-type" evidence="3">
    <location>
        <begin position="224"/>
        <end position="240"/>
    </location>
</feature>
<accession>A0AAW1MCM7</accession>
<protein>
    <recommendedName>
        <fullName evidence="3">CCHC-type domain-containing protein</fullName>
    </recommendedName>
</protein>
<sequence length="465" mass="51753">MHILPLEKCAVKNKFGPLAGQNDNEPITDIEMPSAEEERADTDDSAPVPSQTKQVKPPCFPTRLREKYSEFSRMLNAVSTEYHIQFAGDSTLVYYRAKADYDKFVQRYKSTVPFYTYTPKGEKTNAYVIKGLHEDVEKDEIKNELLELGVQVSAVTRFKRSKYPIFMCVVKKSVTLKDLQKAGRYLQHTRVYYEPHTSKKETIQCHKCQQWGHATANCFLSVVRCVKCQQWGHATANCFLSVVRCVKCGQGHKAAECTLPREQPAKCCKQRPTASSACHLSVVRCVKCGQGHKAAECTLPREQPAKCCNCGKAHPASSSKCSAYIKFLENREQKRTKNGAASAARAARYVPAPPPKANAWDKTRFPPLPTKQTMPSPSTSSPTQVPAERGRTAGARSAPPPAVDEDLSSMSEIADIMRDIKRMVDLKALAAGLRALKEKLQGCRNNFEKAMAIDEFNAGDFNGCD</sequence>
<dbReference type="AlphaFoldDB" id="A0AAW1MCM7"/>
<keyword evidence="1" id="KW-0175">Coiled coil</keyword>
<feature type="domain" description="CCHC-type" evidence="3">
    <location>
        <begin position="244"/>
        <end position="259"/>
    </location>
</feature>
<dbReference type="EMBL" id="JASPKY010000060">
    <property type="protein sequence ID" value="KAK9744304.1"/>
    <property type="molecule type" value="Genomic_DNA"/>
</dbReference>
<feature type="domain" description="CCHC-type" evidence="3">
    <location>
        <begin position="204"/>
        <end position="220"/>
    </location>
</feature>
<evidence type="ECO:0000313" key="4">
    <source>
        <dbReference type="EMBL" id="KAK9744304.1"/>
    </source>
</evidence>
<dbReference type="SUPFAM" id="SSF57756">
    <property type="entry name" value="Retrovirus zinc finger-like domains"/>
    <property type="match status" value="1"/>
</dbReference>
<feature type="domain" description="CCHC-type" evidence="3">
    <location>
        <begin position="284"/>
        <end position="299"/>
    </location>
</feature>
<gene>
    <name evidence="4" type="ORF">QE152_g7879</name>
</gene>
<evidence type="ECO:0000256" key="2">
    <source>
        <dbReference type="SAM" id="MobiDB-lite"/>
    </source>
</evidence>
<evidence type="ECO:0000313" key="5">
    <source>
        <dbReference type="Proteomes" id="UP001458880"/>
    </source>
</evidence>
<dbReference type="InterPro" id="IPR001878">
    <property type="entry name" value="Znf_CCHC"/>
</dbReference>
<feature type="compositionally biased region" description="Acidic residues" evidence="2">
    <location>
        <begin position="34"/>
        <end position="44"/>
    </location>
</feature>
<evidence type="ECO:0000256" key="1">
    <source>
        <dbReference type="SAM" id="Coils"/>
    </source>
</evidence>
<dbReference type="InterPro" id="IPR036875">
    <property type="entry name" value="Znf_CCHC_sf"/>
</dbReference>
<evidence type="ECO:0000259" key="3">
    <source>
        <dbReference type="SMART" id="SM00343"/>
    </source>
</evidence>
<comment type="caution">
    <text evidence="4">The sequence shown here is derived from an EMBL/GenBank/DDBJ whole genome shotgun (WGS) entry which is preliminary data.</text>
</comment>
<feature type="compositionally biased region" description="Low complexity" evidence="2">
    <location>
        <begin position="370"/>
        <end position="383"/>
    </location>
</feature>
<dbReference type="Gene3D" id="4.10.60.10">
    <property type="entry name" value="Zinc finger, CCHC-type"/>
    <property type="match status" value="1"/>
</dbReference>
<feature type="compositionally biased region" description="Low complexity" evidence="2">
    <location>
        <begin position="340"/>
        <end position="350"/>
    </location>
</feature>
<proteinExistence type="predicted"/>
<feature type="region of interest" description="Disordered" evidence="2">
    <location>
        <begin position="335"/>
        <end position="405"/>
    </location>
</feature>
<feature type="coiled-coil region" evidence="1">
    <location>
        <begin position="426"/>
        <end position="453"/>
    </location>
</feature>
<dbReference type="Proteomes" id="UP001458880">
    <property type="component" value="Unassembled WGS sequence"/>
</dbReference>